<dbReference type="PANTHER" id="PTHR10489:SF942">
    <property type="entry name" value="ATYPICAL CHEMOKINE RECEPTOR 2"/>
    <property type="match status" value="1"/>
</dbReference>
<reference evidence="11" key="2">
    <citation type="submission" date="2025-09" db="UniProtKB">
        <authorList>
            <consortium name="Ensembl"/>
        </authorList>
    </citation>
    <scope>IDENTIFICATION</scope>
</reference>
<sequence>MMNASQDLDYNYEGYYTDDYSHHFAPCEKTHVRAFGKVFLPILYSVVSILGVVGNVFLIIFLIRSTKNKKTVSVFLLNMAVSDILFALTLPFWTAYIVKHWIFGLIGCKVITMIYTLNMYSSIFFITCVSLDAYLQIVWGGTALAVPPWRLGACALVWVLSLLATLPSVIFVDVEEIEGQKRCVLSFGEGAVSHQKIALRFLLIISGFLIPFLAMVFFYMRISCVLNKSNPGKRSTLLKLALLLIAVFFVLWFPYSVVLFLHALQDLHVISDCATSHNLDFAMQGTESLAFIHACLNPILYAFVNRRVQRNICNALKTICQKGRENSLEASRSTSPFTGIELTTVRHLTCD</sequence>
<dbReference type="GO" id="GO:0005044">
    <property type="term" value="F:scavenger receptor activity"/>
    <property type="evidence" value="ECO:0007669"/>
    <property type="project" value="InterPro"/>
</dbReference>
<keyword evidence="2" id="KW-1003">Cell membrane</keyword>
<evidence type="ECO:0000256" key="5">
    <source>
        <dbReference type="ARBA" id="ARBA00023040"/>
    </source>
</evidence>
<dbReference type="Ensembl" id="ENSPKIT00000001742.1">
    <property type="protein sequence ID" value="ENSPKIP00000021113.1"/>
    <property type="gene ID" value="ENSPKIG00000005651.1"/>
</dbReference>
<feature type="transmembrane region" description="Helical" evidence="9">
    <location>
        <begin position="75"/>
        <end position="98"/>
    </location>
</feature>
<evidence type="ECO:0000259" key="10">
    <source>
        <dbReference type="PROSITE" id="PS50262"/>
    </source>
</evidence>
<dbReference type="SUPFAM" id="SSF81321">
    <property type="entry name" value="Family A G protein-coupled receptor-like"/>
    <property type="match status" value="1"/>
</dbReference>
<dbReference type="InterPro" id="IPR017452">
    <property type="entry name" value="GPCR_Rhodpsn_7TM"/>
</dbReference>
<keyword evidence="5" id="KW-0297">G-protein coupled receptor</keyword>
<dbReference type="GO" id="GO:0006955">
    <property type="term" value="P:immune response"/>
    <property type="evidence" value="ECO:0007669"/>
    <property type="project" value="TreeGrafter"/>
</dbReference>
<dbReference type="GO" id="GO:0016493">
    <property type="term" value="F:C-C chemokine receptor activity"/>
    <property type="evidence" value="ECO:0007669"/>
    <property type="project" value="TreeGrafter"/>
</dbReference>
<dbReference type="Proteomes" id="UP000261540">
    <property type="component" value="Unplaced"/>
</dbReference>
<feature type="transmembrane region" description="Helical" evidence="9">
    <location>
        <begin position="197"/>
        <end position="219"/>
    </location>
</feature>
<name>A0A3B3RS33_9TELE</name>
<keyword evidence="12" id="KW-1185">Reference proteome</keyword>
<evidence type="ECO:0000256" key="1">
    <source>
        <dbReference type="ARBA" id="ARBA00004651"/>
    </source>
</evidence>
<evidence type="ECO:0000256" key="7">
    <source>
        <dbReference type="ARBA" id="ARBA00023170"/>
    </source>
</evidence>
<dbReference type="GO" id="GO:0019957">
    <property type="term" value="F:C-C chemokine binding"/>
    <property type="evidence" value="ECO:0007669"/>
    <property type="project" value="TreeGrafter"/>
</dbReference>
<dbReference type="GO" id="GO:0060326">
    <property type="term" value="P:cell chemotaxis"/>
    <property type="evidence" value="ECO:0007669"/>
    <property type="project" value="TreeGrafter"/>
</dbReference>
<dbReference type="GO" id="GO:0019722">
    <property type="term" value="P:calcium-mediated signaling"/>
    <property type="evidence" value="ECO:0007669"/>
    <property type="project" value="TreeGrafter"/>
</dbReference>
<reference evidence="11" key="1">
    <citation type="submission" date="2025-08" db="UniProtKB">
        <authorList>
            <consortium name="Ensembl"/>
        </authorList>
    </citation>
    <scope>IDENTIFICATION</scope>
</reference>
<dbReference type="GeneTree" id="ENSGT01110000267168"/>
<keyword evidence="3 9" id="KW-0812">Transmembrane</keyword>
<keyword evidence="7" id="KW-0675">Receptor</keyword>
<dbReference type="AlphaFoldDB" id="A0A3B3RS33"/>
<evidence type="ECO:0000256" key="9">
    <source>
        <dbReference type="SAM" id="Phobius"/>
    </source>
</evidence>
<dbReference type="PRINTS" id="PR01558">
    <property type="entry name" value="CHEMOKINER11"/>
</dbReference>
<dbReference type="InterPro" id="IPR005383">
    <property type="entry name" value="ACKR4"/>
</dbReference>
<dbReference type="Pfam" id="PF00001">
    <property type="entry name" value="7tm_1"/>
    <property type="match status" value="1"/>
</dbReference>
<dbReference type="GO" id="GO:0007204">
    <property type="term" value="P:positive regulation of cytosolic calcium ion concentration"/>
    <property type="evidence" value="ECO:0007669"/>
    <property type="project" value="TreeGrafter"/>
</dbReference>
<proteinExistence type="predicted"/>
<evidence type="ECO:0000256" key="6">
    <source>
        <dbReference type="ARBA" id="ARBA00023136"/>
    </source>
</evidence>
<dbReference type="PRINTS" id="PR00657">
    <property type="entry name" value="CCCHEMOKINER"/>
</dbReference>
<comment type="subcellular location">
    <subcellularLocation>
        <location evidence="1">Cell membrane</location>
        <topology evidence="1">Multi-pass membrane protein</topology>
    </subcellularLocation>
</comment>
<keyword evidence="4 9" id="KW-1133">Transmembrane helix</keyword>
<evidence type="ECO:0000256" key="8">
    <source>
        <dbReference type="ARBA" id="ARBA00023224"/>
    </source>
</evidence>
<evidence type="ECO:0000256" key="2">
    <source>
        <dbReference type="ARBA" id="ARBA00022475"/>
    </source>
</evidence>
<dbReference type="GO" id="GO:0009897">
    <property type="term" value="C:external side of plasma membrane"/>
    <property type="evidence" value="ECO:0007669"/>
    <property type="project" value="TreeGrafter"/>
</dbReference>
<evidence type="ECO:0000313" key="12">
    <source>
        <dbReference type="Proteomes" id="UP000261540"/>
    </source>
</evidence>
<dbReference type="PROSITE" id="PS50262">
    <property type="entry name" value="G_PROTEIN_RECEP_F1_2"/>
    <property type="match status" value="1"/>
</dbReference>
<dbReference type="InterPro" id="IPR050119">
    <property type="entry name" value="CCR1-9-like"/>
</dbReference>
<dbReference type="PRINTS" id="PR00237">
    <property type="entry name" value="GPCRRHODOPSN"/>
</dbReference>
<protein>
    <submittedName>
        <fullName evidence="11">Atypical chemokine receptor 2</fullName>
    </submittedName>
</protein>
<evidence type="ECO:0000256" key="3">
    <source>
        <dbReference type="ARBA" id="ARBA00022692"/>
    </source>
</evidence>
<evidence type="ECO:0000313" key="11">
    <source>
        <dbReference type="Ensembl" id="ENSPKIP00000021113.1"/>
    </source>
</evidence>
<dbReference type="InterPro" id="IPR000276">
    <property type="entry name" value="GPCR_Rhodpsn"/>
</dbReference>
<dbReference type="Gene3D" id="1.20.1070.10">
    <property type="entry name" value="Rhodopsin 7-helix transmembrane proteins"/>
    <property type="match status" value="1"/>
</dbReference>
<feature type="transmembrane region" description="Helical" evidence="9">
    <location>
        <begin position="240"/>
        <end position="261"/>
    </location>
</feature>
<feature type="transmembrane region" description="Helical" evidence="9">
    <location>
        <begin position="281"/>
        <end position="304"/>
    </location>
</feature>
<dbReference type="PANTHER" id="PTHR10489">
    <property type="entry name" value="CELL ADHESION MOLECULE"/>
    <property type="match status" value="1"/>
</dbReference>
<dbReference type="CDD" id="cd14984">
    <property type="entry name" value="7tmA_Chemokine_R"/>
    <property type="match status" value="1"/>
</dbReference>
<feature type="domain" description="G-protein coupled receptors family 1 profile" evidence="10">
    <location>
        <begin position="54"/>
        <end position="301"/>
    </location>
</feature>
<feature type="transmembrane region" description="Helical" evidence="9">
    <location>
        <begin position="42"/>
        <end position="63"/>
    </location>
</feature>
<organism evidence="11 12">
    <name type="scientific">Paramormyrops kingsleyae</name>
    <dbReference type="NCBI Taxonomy" id="1676925"/>
    <lineage>
        <taxon>Eukaryota</taxon>
        <taxon>Metazoa</taxon>
        <taxon>Chordata</taxon>
        <taxon>Craniata</taxon>
        <taxon>Vertebrata</taxon>
        <taxon>Euteleostomi</taxon>
        <taxon>Actinopterygii</taxon>
        <taxon>Neopterygii</taxon>
        <taxon>Teleostei</taxon>
        <taxon>Osteoglossocephala</taxon>
        <taxon>Osteoglossomorpha</taxon>
        <taxon>Osteoglossiformes</taxon>
        <taxon>Mormyridae</taxon>
        <taxon>Paramormyrops</taxon>
    </lineage>
</organism>
<dbReference type="STRING" id="1676925.ENSPKIP00000021113"/>
<keyword evidence="6 9" id="KW-0472">Membrane</keyword>
<accession>A0A3B3RS33</accession>
<evidence type="ECO:0000256" key="4">
    <source>
        <dbReference type="ARBA" id="ARBA00022989"/>
    </source>
</evidence>
<keyword evidence="8" id="KW-0807">Transducer</keyword>
<dbReference type="InterPro" id="IPR000355">
    <property type="entry name" value="Chemokine_rcpt"/>
</dbReference>